<reference evidence="3 4" key="1">
    <citation type="submission" date="2019-06" db="EMBL/GenBank/DDBJ databases">
        <authorList>
            <person name="Rodrigo-Torres L."/>
            <person name="Arahal R. D."/>
            <person name="Lucena T."/>
        </authorList>
    </citation>
    <scope>NUCLEOTIDE SEQUENCE [LARGE SCALE GENOMIC DNA]</scope>
    <source>
        <strain evidence="3 4">SW08-7</strain>
    </source>
</reference>
<evidence type="ECO:0000256" key="1">
    <source>
        <dbReference type="SAM" id="MobiDB-lite"/>
    </source>
</evidence>
<feature type="region of interest" description="Disordered" evidence="1">
    <location>
        <begin position="39"/>
        <end position="63"/>
    </location>
</feature>
<proteinExistence type="predicted"/>
<dbReference type="EMBL" id="BPQI01000100">
    <property type="protein sequence ID" value="GJD57426.1"/>
    <property type="molecule type" value="Genomic_DNA"/>
</dbReference>
<dbReference type="EMBL" id="CABFVH010000025">
    <property type="protein sequence ID" value="VUF13910.1"/>
    <property type="molecule type" value="Genomic_DNA"/>
</dbReference>
<protein>
    <submittedName>
        <fullName evidence="3">Uncharacterized protein</fullName>
    </submittedName>
</protein>
<evidence type="ECO:0000313" key="3">
    <source>
        <dbReference type="EMBL" id="VUF13910.1"/>
    </source>
</evidence>
<name>A0A564G1R5_9HYPH</name>
<dbReference type="OrthoDB" id="8001224at2"/>
<reference evidence="2" key="3">
    <citation type="submission" date="2021-08" db="EMBL/GenBank/DDBJ databases">
        <authorList>
            <person name="Tani A."/>
            <person name="Ola A."/>
            <person name="Ogura Y."/>
            <person name="Katsura K."/>
            <person name="Hayashi T."/>
        </authorList>
    </citation>
    <scope>NUCLEOTIDE SEQUENCE</scope>
    <source>
        <strain evidence="2">DSM 22415</strain>
    </source>
</reference>
<evidence type="ECO:0000313" key="5">
    <source>
        <dbReference type="Proteomes" id="UP001055303"/>
    </source>
</evidence>
<keyword evidence="5" id="KW-1185">Reference proteome</keyword>
<dbReference type="Proteomes" id="UP001055303">
    <property type="component" value="Unassembled WGS sequence"/>
</dbReference>
<evidence type="ECO:0000313" key="2">
    <source>
        <dbReference type="EMBL" id="GJD57426.1"/>
    </source>
</evidence>
<evidence type="ECO:0000313" key="4">
    <source>
        <dbReference type="Proteomes" id="UP000401717"/>
    </source>
</evidence>
<dbReference type="AlphaFoldDB" id="A0A564G1R5"/>
<reference evidence="2" key="2">
    <citation type="journal article" date="2021" name="Front. Microbiol.">
        <title>Comprehensive Comparative Genomics and Phenotyping of Methylobacterium Species.</title>
        <authorList>
            <person name="Alessa O."/>
            <person name="Ogura Y."/>
            <person name="Fujitani Y."/>
            <person name="Takami H."/>
            <person name="Hayashi T."/>
            <person name="Sahin N."/>
            <person name="Tani A."/>
        </authorList>
    </citation>
    <scope>NUCLEOTIDE SEQUENCE</scope>
    <source>
        <strain evidence="2">DSM 22415</strain>
    </source>
</reference>
<dbReference type="RefSeq" id="WP_144766255.1">
    <property type="nucleotide sequence ID" value="NZ_BPQI01000100.1"/>
</dbReference>
<accession>A0A564G1R5</accession>
<dbReference type="Proteomes" id="UP000401717">
    <property type="component" value="Unassembled WGS sequence"/>
</dbReference>
<gene>
    <name evidence="2" type="ORF">IFDJLNFL_3327</name>
    <name evidence="3" type="ORF">MTDSW087_03618</name>
</gene>
<sequence length="63" mass="7032">MSDAYDQLVAALRAITAQTSDPLPIIAFALQVVEHERRARRKQARARGPYGPDAPKIRAERMS</sequence>
<organism evidence="3 4">
    <name type="scientific">Methylobacterium dankookense</name>
    <dbReference type="NCBI Taxonomy" id="560405"/>
    <lineage>
        <taxon>Bacteria</taxon>
        <taxon>Pseudomonadati</taxon>
        <taxon>Pseudomonadota</taxon>
        <taxon>Alphaproteobacteria</taxon>
        <taxon>Hyphomicrobiales</taxon>
        <taxon>Methylobacteriaceae</taxon>
        <taxon>Methylobacterium</taxon>
    </lineage>
</organism>